<feature type="compositionally biased region" description="Pro residues" evidence="3">
    <location>
        <begin position="139"/>
        <end position="155"/>
    </location>
</feature>
<evidence type="ECO:0000256" key="4">
    <source>
        <dbReference type="SAM" id="SignalP"/>
    </source>
</evidence>
<evidence type="ECO:0000256" key="1">
    <source>
        <dbReference type="ARBA" id="ARBA00023157"/>
    </source>
</evidence>
<dbReference type="InterPro" id="IPR008972">
    <property type="entry name" value="Cupredoxin"/>
</dbReference>
<dbReference type="PANTHER" id="PTHR33021:SF189">
    <property type="entry name" value="CUCUMBER PEELING CUPREDOXIN-LIKE"/>
    <property type="match status" value="1"/>
</dbReference>
<dbReference type="PROSITE" id="PS51485">
    <property type="entry name" value="PHYTOCYANIN"/>
    <property type="match status" value="1"/>
</dbReference>
<reference evidence="6 7" key="1">
    <citation type="journal article" date="2021" name="Nat. Commun.">
        <title>Incipient diploidization of the medicinal plant Perilla within 10,000 years.</title>
        <authorList>
            <person name="Zhang Y."/>
            <person name="Shen Q."/>
            <person name="Leng L."/>
            <person name="Zhang D."/>
            <person name="Chen S."/>
            <person name="Shi Y."/>
            <person name="Ning Z."/>
            <person name="Chen S."/>
        </authorList>
    </citation>
    <scope>NUCLEOTIDE SEQUENCE [LARGE SCALE GENOMIC DNA]</scope>
    <source>
        <strain evidence="7">cv. PC099</strain>
    </source>
</reference>
<dbReference type="GO" id="GO:0005886">
    <property type="term" value="C:plasma membrane"/>
    <property type="evidence" value="ECO:0007669"/>
    <property type="project" value="TreeGrafter"/>
</dbReference>
<evidence type="ECO:0000313" key="7">
    <source>
        <dbReference type="Proteomes" id="UP001190926"/>
    </source>
</evidence>
<dbReference type="AlphaFoldDB" id="A0AAD4JFG1"/>
<accession>A0AAD4JFG1</accession>
<feature type="chain" id="PRO_5042229910" description="Phytocyanin domain-containing protein" evidence="4">
    <location>
        <begin position="25"/>
        <end position="212"/>
    </location>
</feature>
<evidence type="ECO:0000259" key="5">
    <source>
        <dbReference type="PROSITE" id="PS51485"/>
    </source>
</evidence>
<evidence type="ECO:0000256" key="2">
    <source>
        <dbReference type="ARBA" id="ARBA00023180"/>
    </source>
</evidence>
<dbReference type="CDD" id="cd13920">
    <property type="entry name" value="Stellacyanin"/>
    <property type="match status" value="1"/>
</dbReference>
<feature type="signal peptide" evidence="4">
    <location>
        <begin position="1"/>
        <end position="24"/>
    </location>
</feature>
<evidence type="ECO:0000256" key="3">
    <source>
        <dbReference type="SAM" id="MobiDB-lite"/>
    </source>
</evidence>
<sequence length="212" mass="21833">MNRVSFLIGYCALIFGVIASLAAAQTVHVVGDSLGWTVPPNASVYSNWASSKTFMVGDILVFNFMANSHDVVQVPLASYNDCSDDNAIGNIFNDAVNITLDSAGDRHYICSLGRHCESGQKLSLTVVSSSPPGVATPPITTPPPATPTTPSPASPDQPDDCAPTPSPAPKADGPAARATPPPPPPPNANAASISQASSFLLVIMSAGLALFF</sequence>
<dbReference type="InterPro" id="IPR039391">
    <property type="entry name" value="Phytocyanin-like"/>
</dbReference>
<keyword evidence="1" id="KW-1015">Disulfide bond</keyword>
<dbReference type="Pfam" id="PF02298">
    <property type="entry name" value="Cu_bind_like"/>
    <property type="match status" value="1"/>
</dbReference>
<dbReference type="FunFam" id="2.60.40.420:FF:000034">
    <property type="entry name" value="Cupredoxin superfamily protein"/>
    <property type="match status" value="1"/>
</dbReference>
<gene>
    <name evidence="6" type="ORF">C2S53_019605</name>
</gene>
<evidence type="ECO:0000313" key="6">
    <source>
        <dbReference type="EMBL" id="KAH6832431.1"/>
    </source>
</evidence>
<dbReference type="EMBL" id="SDAM02000071">
    <property type="protein sequence ID" value="KAH6832431.1"/>
    <property type="molecule type" value="Genomic_DNA"/>
</dbReference>
<comment type="caution">
    <text evidence="6">The sequence shown here is derived from an EMBL/GenBank/DDBJ whole genome shotgun (WGS) entry which is preliminary data.</text>
</comment>
<dbReference type="Gene3D" id="2.60.40.420">
    <property type="entry name" value="Cupredoxins - blue copper proteins"/>
    <property type="match status" value="1"/>
</dbReference>
<name>A0AAD4JFG1_PERFH</name>
<dbReference type="GO" id="GO:0009055">
    <property type="term" value="F:electron transfer activity"/>
    <property type="evidence" value="ECO:0007669"/>
    <property type="project" value="InterPro"/>
</dbReference>
<keyword evidence="7" id="KW-1185">Reference proteome</keyword>
<dbReference type="Proteomes" id="UP001190926">
    <property type="component" value="Unassembled WGS sequence"/>
</dbReference>
<keyword evidence="4" id="KW-0732">Signal</keyword>
<keyword evidence="2" id="KW-0325">Glycoprotein</keyword>
<dbReference type="InterPro" id="IPR003245">
    <property type="entry name" value="Phytocyanin_dom"/>
</dbReference>
<proteinExistence type="predicted"/>
<feature type="domain" description="Phytocyanin" evidence="5">
    <location>
        <begin position="26"/>
        <end position="128"/>
    </location>
</feature>
<feature type="region of interest" description="Disordered" evidence="3">
    <location>
        <begin position="126"/>
        <end position="191"/>
    </location>
</feature>
<protein>
    <recommendedName>
        <fullName evidence="5">Phytocyanin domain-containing protein</fullName>
    </recommendedName>
</protein>
<organism evidence="6 7">
    <name type="scientific">Perilla frutescens var. hirtella</name>
    <name type="common">Perilla citriodora</name>
    <name type="synonym">Perilla setoyensis</name>
    <dbReference type="NCBI Taxonomy" id="608512"/>
    <lineage>
        <taxon>Eukaryota</taxon>
        <taxon>Viridiplantae</taxon>
        <taxon>Streptophyta</taxon>
        <taxon>Embryophyta</taxon>
        <taxon>Tracheophyta</taxon>
        <taxon>Spermatophyta</taxon>
        <taxon>Magnoliopsida</taxon>
        <taxon>eudicotyledons</taxon>
        <taxon>Gunneridae</taxon>
        <taxon>Pentapetalae</taxon>
        <taxon>asterids</taxon>
        <taxon>lamiids</taxon>
        <taxon>Lamiales</taxon>
        <taxon>Lamiaceae</taxon>
        <taxon>Nepetoideae</taxon>
        <taxon>Elsholtzieae</taxon>
        <taxon>Perilla</taxon>
    </lineage>
</organism>
<dbReference type="SUPFAM" id="SSF49503">
    <property type="entry name" value="Cupredoxins"/>
    <property type="match status" value="1"/>
</dbReference>
<dbReference type="PANTHER" id="PTHR33021">
    <property type="entry name" value="BLUE COPPER PROTEIN"/>
    <property type="match status" value="1"/>
</dbReference>